<dbReference type="Gene3D" id="3.30.450.40">
    <property type="match status" value="1"/>
</dbReference>
<organism evidence="2 3">
    <name type="scientific">Erwinia aeris</name>
    <dbReference type="NCBI Taxonomy" id="3239803"/>
    <lineage>
        <taxon>Bacteria</taxon>
        <taxon>Pseudomonadati</taxon>
        <taxon>Pseudomonadota</taxon>
        <taxon>Gammaproteobacteria</taxon>
        <taxon>Enterobacterales</taxon>
        <taxon>Erwiniaceae</taxon>
        <taxon>Erwinia</taxon>
    </lineage>
</organism>
<keyword evidence="3" id="KW-1185">Reference proteome</keyword>
<accession>A0ABV4E3G1</accession>
<evidence type="ECO:0000313" key="2">
    <source>
        <dbReference type="EMBL" id="MEY8769385.1"/>
    </source>
</evidence>
<dbReference type="SUPFAM" id="SSF55781">
    <property type="entry name" value="GAF domain-like"/>
    <property type="match status" value="1"/>
</dbReference>
<dbReference type="Proteomes" id="UP001565243">
    <property type="component" value="Unassembled WGS sequence"/>
</dbReference>
<dbReference type="InterPro" id="IPR001633">
    <property type="entry name" value="EAL_dom"/>
</dbReference>
<dbReference type="Pfam" id="PF00563">
    <property type="entry name" value="EAL"/>
    <property type="match status" value="1"/>
</dbReference>
<dbReference type="InterPro" id="IPR050706">
    <property type="entry name" value="Cyclic-di-GMP_PDE-like"/>
</dbReference>
<dbReference type="PANTHER" id="PTHR33121">
    <property type="entry name" value="CYCLIC DI-GMP PHOSPHODIESTERASE PDEF"/>
    <property type="match status" value="1"/>
</dbReference>
<dbReference type="SMART" id="SM00065">
    <property type="entry name" value="GAF"/>
    <property type="match status" value="1"/>
</dbReference>
<dbReference type="Gene3D" id="3.20.20.450">
    <property type="entry name" value="EAL domain"/>
    <property type="match status" value="1"/>
</dbReference>
<dbReference type="PANTHER" id="PTHR33121:SF19">
    <property type="entry name" value="CYCLIC DI-GMP PHOSPHODIESTERASE PA2567"/>
    <property type="match status" value="1"/>
</dbReference>
<dbReference type="InterPro" id="IPR035919">
    <property type="entry name" value="EAL_sf"/>
</dbReference>
<dbReference type="InterPro" id="IPR029016">
    <property type="entry name" value="GAF-like_dom_sf"/>
</dbReference>
<comment type="caution">
    <text evidence="2">The sequence shown here is derived from an EMBL/GenBank/DDBJ whole genome shotgun (WGS) entry which is preliminary data.</text>
</comment>
<feature type="domain" description="EAL" evidence="1">
    <location>
        <begin position="333"/>
        <end position="587"/>
    </location>
</feature>
<dbReference type="InterPro" id="IPR000160">
    <property type="entry name" value="GGDEF_dom"/>
</dbReference>
<sequence>MPTPQGETRYQLALEMLTADDAGRDEILSKFTRLTSELLNIPGSFVSIMNEHQQYIKAARNFSLQQSSLEDALCRHTLASGEVMVCPDTHLDERFKAHPLIKDSPYIRFYAGAPLKMRDGAIVGTLCVTDVLPHIFTEEQVKLLELLAEIMTAWLDAWYHTSLRDVVTLLPNRQSLLRDLEQLEDGGIIQPYSLVLIDCIDMARAYDIARALGMYALEALLQNIAALLRTRLQLRDDDRLYTVSKGRFALLSAGKTSGWPKQLSEKLGQVRARIGEEIAIDLTLHLGEVSFAPALCPPVEALRRGVSALHEAIGQGLPYAAFDLESDNRRKLDFLLLHDLAEALRSEGGLYLVYQPQISLHSGLPVGMEALLRWQHPRLGNLPPLQFLPLAEQTNLMAGVTDWVIVSVLAQLKLWRAKGINLPVSVNVSVSDLAREGFADWLERMLLRAGLSSDLLSIECLETEKLLESPDAMRGLNQLKLRGFTLALDDFGSGYSNINYLKRIPMDVIKLDRSLIAPLAADGGSQIVARHVITMLKELNYIVLAEGVEDEETLLMLRGFGCDEIQGYFCSKPLPAEGVEQWLKSGKTP</sequence>
<dbReference type="CDD" id="cd01948">
    <property type="entry name" value="EAL"/>
    <property type="match status" value="1"/>
</dbReference>
<dbReference type="PROSITE" id="PS50883">
    <property type="entry name" value="EAL"/>
    <property type="match status" value="1"/>
</dbReference>
<dbReference type="EMBL" id="JBGFFX010000001">
    <property type="protein sequence ID" value="MEY8769385.1"/>
    <property type="molecule type" value="Genomic_DNA"/>
</dbReference>
<evidence type="ECO:0000313" key="3">
    <source>
        <dbReference type="Proteomes" id="UP001565243"/>
    </source>
</evidence>
<dbReference type="SMART" id="SM00267">
    <property type="entry name" value="GGDEF"/>
    <property type="match status" value="1"/>
</dbReference>
<reference evidence="2 3" key="1">
    <citation type="submission" date="2024-07" db="EMBL/GenBank/DDBJ databases">
        <authorList>
            <person name="Hebao G."/>
        </authorList>
    </citation>
    <scope>NUCLEOTIDE SEQUENCE [LARGE SCALE GENOMIC DNA]</scope>
    <source>
        <strain evidence="2 3">ACCC 02193</strain>
    </source>
</reference>
<dbReference type="InterPro" id="IPR029787">
    <property type="entry name" value="Nucleotide_cyclase"/>
</dbReference>
<proteinExistence type="predicted"/>
<dbReference type="Gene3D" id="3.30.70.270">
    <property type="match status" value="1"/>
</dbReference>
<name>A0ABV4E3G1_9GAMM</name>
<dbReference type="SUPFAM" id="SSF141868">
    <property type="entry name" value="EAL domain-like"/>
    <property type="match status" value="1"/>
</dbReference>
<dbReference type="InterPro" id="IPR043128">
    <property type="entry name" value="Rev_trsase/Diguanyl_cyclase"/>
</dbReference>
<dbReference type="SMART" id="SM00052">
    <property type="entry name" value="EAL"/>
    <property type="match status" value="1"/>
</dbReference>
<dbReference type="SUPFAM" id="SSF55073">
    <property type="entry name" value="Nucleotide cyclase"/>
    <property type="match status" value="1"/>
</dbReference>
<gene>
    <name evidence="2" type="ORF">AB6T85_02870</name>
</gene>
<protein>
    <submittedName>
        <fullName evidence="2">EAL domain-containing protein</fullName>
    </submittedName>
</protein>
<evidence type="ECO:0000259" key="1">
    <source>
        <dbReference type="PROSITE" id="PS50883"/>
    </source>
</evidence>
<dbReference type="InterPro" id="IPR003018">
    <property type="entry name" value="GAF"/>
</dbReference>
<dbReference type="RefSeq" id="WP_253454271.1">
    <property type="nucleotide sequence ID" value="NZ_JBGFFX010000001.1"/>
</dbReference>
<dbReference type="Pfam" id="PF01590">
    <property type="entry name" value="GAF"/>
    <property type="match status" value="1"/>
</dbReference>